<name>A0AAW0K149_MYOGA</name>
<gene>
    <name evidence="1" type="ORF">U0070_015346</name>
</gene>
<protein>
    <submittedName>
        <fullName evidence="1">Uncharacterized protein</fullName>
    </submittedName>
</protein>
<dbReference type="AlphaFoldDB" id="A0AAW0K149"/>
<evidence type="ECO:0000313" key="1">
    <source>
        <dbReference type="EMBL" id="KAK7832199.1"/>
    </source>
</evidence>
<accession>A0AAW0K149</accession>
<dbReference type="EMBL" id="JBBHLL010000011">
    <property type="protein sequence ID" value="KAK7832199.1"/>
    <property type="molecule type" value="Genomic_DNA"/>
</dbReference>
<dbReference type="Proteomes" id="UP001488838">
    <property type="component" value="Unassembled WGS sequence"/>
</dbReference>
<evidence type="ECO:0000313" key="2">
    <source>
        <dbReference type="Proteomes" id="UP001488838"/>
    </source>
</evidence>
<sequence length="159" mass="17508">MIDSVSFRLIALAPVHSANESENDLSQSLIFLTYRWKISDRVLSQTFLGPCCQLMVKWEKLQHVGKCHLATGKSDVFTAIFTKGSHVTSHPSTTQPQVAMGQGGATDLYGSAPNQAAPTTAYPHPSPPPQPKQLYDLLQLPLHFVSSFTYVSISNFLLY</sequence>
<reference evidence="1 2" key="1">
    <citation type="journal article" date="2023" name="bioRxiv">
        <title>Conserved and derived expression patterns and positive selection on dental genes reveal complex evolutionary context of ever-growing rodent molars.</title>
        <authorList>
            <person name="Calamari Z.T."/>
            <person name="Song A."/>
            <person name="Cohen E."/>
            <person name="Akter M."/>
            <person name="Roy R.D."/>
            <person name="Hallikas O."/>
            <person name="Christensen M.M."/>
            <person name="Li P."/>
            <person name="Marangoni P."/>
            <person name="Jernvall J."/>
            <person name="Klein O.D."/>
        </authorList>
    </citation>
    <scope>NUCLEOTIDE SEQUENCE [LARGE SCALE GENOMIC DNA]</scope>
    <source>
        <strain evidence="1">V071</strain>
    </source>
</reference>
<keyword evidence="2" id="KW-1185">Reference proteome</keyword>
<comment type="caution">
    <text evidence="1">The sequence shown here is derived from an EMBL/GenBank/DDBJ whole genome shotgun (WGS) entry which is preliminary data.</text>
</comment>
<proteinExistence type="predicted"/>
<organism evidence="1 2">
    <name type="scientific">Myodes glareolus</name>
    <name type="common">Bank vole</name>
    <name type="synonym">Clethrionomys glareolus</name>
    <dbReference type="NCBI Taxonomy" id="447135"/>
    <lineage>
        <taxon>Eukaryota</taxon>
        <taxon>Metazoa</taxon>
        <taxon>Chordata</taxon>
        <taxon>Craniata</taxon>
        <taxon>Vertebrata</taxon>
        <taxon>Euteleostomi</taxon>
        <taxon>Mammalia</taxon>
        <taxon>Eutheria</taxon>
        <taxon>Euarchontoglires</taxon>
        <taxon>Glires</taxon>
        <taxon>Rodentia</taxon>
        <taxon>Myomorpha</taxon>
        <taxon>Muroidea</taxon>
        <taxon>Cricetidae</taxon>
        <taxon>Arvicolinae</taxon>
        <taxon>Myodes</taxon>
    </lineage>
</organism>